<dbReference type="InterPro" id="IPR036388">
    <property type="entry name" value="WH-like_DNA-bd_sf"/>
</dbReference>
<sequence>MVFLALKMLAHASMEGLMSNRLLLVDDDQEVLSINKKFFEQYGYDVVTATDSVMAIGELSDNSAFDCIVLDIMMPGVNGFELCKWVKDRYNTPVIFLTGKDSEDDKVNGLLLGADDYMVKPYSLRELEVRIQVLIRRYKNTASPRTEIIDFAPLHIDLSKHAAYFNDEKIQLSNKELDFLILLAKSPTKTFTFEELGNSIWGGYIDSDRKTIMVTASRLRKKLDLYPGLENSIETIWSKGYKFAMNKKA</sequence>
<dbReference type="PANTHER" id="PTHR48111">
    <property type="entry name" value="REGULATOR OF RPOS"/>
    <property type="match status" value="1"/>
</dbReference>
<feature type="modified residue" description="4-aspartylphosphate" evidence="8">
    <location>
        <position position="71"/>
    </location>
</feature>
<dbReference type="Gene3D" id="6.10.250.690">
    <property type="match status" value="1"/>
</dbReference>
<dbReference type="GO" id="GO:0006355">
    <property type="term" value="P:regulation of DNA-templated transcription"/>
    <property type="evidence" value="ECO:0007669"/>
    <property type="project" value="InterPro"/>
</dbReference>
<evidence type="ECO:0000313" key="12">
    <source>
        <dbReference type="EMBL" id="QFJ56047.1"/>
    </source>
</evidence>
<evidence type="ECO:0000256" key="4">
    <source>
        <dbReference type="ARBA" id="ARBA00023015"/>
    </source>
</evidence>
<dbReference type="PANTHER" id="PTHR48111:SF40">
    <property type="entry name" value="PHOSPHATE REGULON TRANSCRIPTIONAL REGULATORY PROTEIN PHOB"/>
    <property type="match status" value="1"/>
</dbReference>
<dbReference type="EMBL" id="CP043028">
    <property type="protein sequence ID" value="QFJ56047.1"/>
    <property type="molecule type" value="Genomic_DNA"/>
</dbReference>
<evidence type="ECO:0000256" key="2">
    <source>
        <dbReference type="ARBA" id="ARBA00022553"/>
    </source>
</evidence>
<dbReference type="Pfam" id="PF00486">
    <property type="entry name" value="Trans_reg_C"/>
    <property type="match status" value="1"/>
</dbReference>
<dbReference type="SUPFAM" id="SSF46894">
    <property type="entry name" value="C-terminal effector domain of the bipartite response regulators"/>
    <property type="match status" value="1"/>
</dbReference>
<dbReference type="GO" id="GO:0005829">
    <property type="term" value="C:cytosol"/>
    <property type="evidence" value="ECO:0007669"/>
    <property type="project" value="TreeGrafter"/>
</dbReference>
<dbReference type="InterPro" id="IPR001867">
    <property type="entry name" value="OmpR/PhoB-type_DNA-bd"/>
</dbReference>
<dbReference type="PROSITE" id="PS50110">
    <property type="entry name" value="RESPONSE_REGULATORY"/>
    <property type="match status" value="1"/>
</dbReference>
<feature type="domain" description="OmpR/PhoB-type" evidence="11">
    <location>
        <begin position="146"/>
        <end position="245"/>
    </location>
</feature>
<dbReference type="GO" id="GO:0000156">
    <property type="term" value="F:phosphorelay response regulator activity"/>
    <property type="evidence" value="ECO:0007669"/>
    <property type="project" value="TreeGrafter"/>
</dbReference>
<evidence type="ECO:0000256" key="1">
    <source>
        <dbReference type="ARBA" id="ARBA00018672"/>
    </source>
</evidence>
<evidence type="ECO:0000256" key="3">
    <source>
        <dbReference type="ARBA" id="ARBA00023012"/>
    </source>
</evidence>
<comment type="function">
    <text evidence="7">May play the central regulatory role in sporulation. It may be an element of the effector pathway responsible for the activation of sporulation genes in response to nutritional stress. Spo0A may act in concert with spo0H (a sigma factor) to control the expression of some genes that are critical to the sporulation process.</text>
</comment>
<feature type="DNA-binding region" description="OmpR/PhoB-type" evidence="9">
    <location>
        <begin position="146"/>
        <end position="245"/>
    </location>
</feature>
<dbReference type="GO" id="GO:0032993">
    <property type="term" value="C:protein-DNA complex"/>
    <property type="evidence" value="ECO:0007669"/>
    <property type="project" value="TreeGrafter"/>
</dbReference>
<dbReference type="InterPro" id="IPR016032">
    <property type="entry name" value="Sig_transdc_resp-reg_C-effctor"/>
</dbReference>
<keyword evidence="2 8" id="KW-0597">Phosphoprotein</keyword>
<evidence type="ECO:0000256" key="5">
    <source>
        <dbReference type="ARBA" id="ARBA00023125"/>
    </source>
</evidence>
<accession>A0A5P6VTX4</accession>
<keyword evidence="5 9" id="KW-0238">DNA-binding</keyword>
<dbReference type="Gene3D" id="3.40.50.2300">
    <property type="match status" value="1"/>
</dbReference>
<dbReference type="InterPro" id="IPR011006">
    <property type="entry name" value="CheY-like_superfamily"/>
</dbReference>
<dbReference type="SUPFAM" id="SSF52172">
    <property type="entry name" value="CheY-like"/>
    <property type="match status" value="1"/>
</dbReference>
<evidence type="ECO:0000259" key="11">
    <source>
        <dbReference type="PROSITE" id="PS51755"/>
    </source>
</evidence>
<dbReference type="Proteomes" id="UP000327030">
    <property type="component" value="Chromosome 1"/>
</dbReference>
<dbReference type="Gene3D" id="1.10.10.10">
    <property type="entry name" value="Winged helix-like DNA-binding domain superfamily/Winged helix DNA-binding domain"/>
    <property type="match status" value="1"/>
</dbReference>
<reference evidence="13" key="1">
    <citation type="submission" date="2019-08" db="EMBL/GenBank/DDBJ databases">
        <title>Complete Genome Sequence of the Polysaccharide-Degrading Rumen Bacterium Pseudobutyrivibrio xylanivorans MA3014.</title>
        <authorList>
            <person name="Palevich N."/>
            <person name="Maclean P.H."/>
            <person name="Kelly W.J."/>
            <person name="Leahy S.C."/>
            <person name="Rakonjac J."/>
            <person name="Attwood G.T."/>
        </authorList>
    </citation>
    <scope>NUCLEOTIDE SEQUENCE [LARGE SCALE GENOMIC DNA]</scope>
    <source>
        <strain evidence="13">MA3014</strain>
    </source>
</reference>
<proteinExistence type="predicted"/>
<evidence type="ECO:0000259" key="10">
    <source>
        <dbReference type="PROSITE" id="PS50110"/>
    </source>
</evidence>
<dbReference type="GO" id="GO:0000976">
    <property type="term" value="F:transcription cis-regulatory region binding"/>
    <property type="evidence" value="ECO:0007669"/>
    <property type="project" value="TreeGrafter"/>
</dbReference>
<evidence type="ECO:0000256" key="7">
    <source>
        <dbReference type="ARBA" id="ARBA00024867"/>
    </source>
</evidence>
<evidence type="ECO:0000256" key="9">
    <source>
        <dbReference type="PROSITE-ProRule" id="PRU01091"/>
    </source>
</evidence>
<dbReference type="CDD" id="cd00383">
    <property type="entry name" value="trans_reg_C"/>
    <property type="match status" value="1"/>
</dbReference>
<dbReference type="Pfam" id="PF00072">
    <property type="entry name" value="Response_reg"/>
    <property type="match status" value="1"/>
</dbReference>
<evidence type="ECO:0000256" key="8">
    <source>
        <dbReference type="PROSITE-ProRule" id="PRU00169"/>
    </source>
</evidence>
<organism evidence="12 13">
    <name type="scientific">Pseudobutyrivibrio xylanivorans</name>
    <dbReference type="NCBI Taxonomy" id="185007"/>
    <lineage>
        <taxon>Bacteria</taxon>
        <taxon>Bacillati</taxon>
        <taxon>Bacillota</taxon>
        <taxon>Clostridia</taxon>
        <taxon>Lachnospirales</taxon>
        <taxon>Lachnospiraceae</taxon>
        <taxon>Pseudobutyrivibrio</taxon>
    </lineage>
</organism>
<evidence type="ECO:0000256" key="6">
    <source>
        <dbReference type="ARBA" id="ARBA00023163"/>
    </source>
</evidence>
<dbReference type="PROSITE" id="PS51755">
    <property type="entry name" value="OMPR_PHOB"/>
    <property type="match status" value="1"/>
</dbReference>
<keyword evidence="3" id="KW-0902">Two-component regulatory system</keyword>
<gene>
    <name evidence="12" type="ORF">FXF36_14730</name>
</gene>
<evidence type="ECO:0000313" key="13">
    <source>
        <dbReference type="Proteomes" id="UP000327030"/>
    </source>
</evidence>
<dbReference type="CDD" id="cd17574">
    <property type="entry name" value="REC_OmpR"/>
    <property type="match status" value="1"/>
</dbReference>
<keyword evidence="4" id="KW-0805">Transcription regulation</keyword>
<dbReference type="InterPro" id="IPR001789">
    <property type="entry name" value="Sig_transdc_resp-reg_receiver"/>
</dbReference>
<feature type="domain" description="Response regulatory" evidence="10">
    <location>
        <begin position="21"/>
        <end position="135"/>
    </location>
</feature>
<dbReference type="SMART" id="SM00448">
    <property type="entry name" value="REC"/>
    <property type="match status" value="1"/>
</dbReference>
<dbReference type="KEGG" id="pxv:FXF36_14730"/>
<protein>
    <recommendedName>
        <fullName evidence="1">Stage 0 sporulation protein A homolog</fullName>
    </recommendedName>
</protein>
<dbReference type="InterPro" id="IPR039420">
    <property type="entry name" value="WalR-like"/>
</dbReference>
<name>A0A5P6VTX4_PSEXY</name>
<dbReference type="SMART" id="SM00862">
    <property type="entry name" value="Trans_reg_C"/>
    <property type="match status" value="1"/>
</dbReference>
<dbReference type="AlphaFoldDB" id="A0A5P6VTX4"/>
<keyword evidence="6" id="KW-0804">Transcription</keyword>